<dbReference type="GO" id="GO:0030246">
    <property type="term" value="F:carbohydrate binding"/>
    <property type="evidence" value="ECO:0007669"/>
    <property type="project" value="InterPro"/>
</dbReference>
<dbReference type="EMBL" id="FWDM01000022">
    <property type="protein sequence ID" value="SLM13520.1"/>
    <property type="molecule type" value="Genomic_DNA"/>
</dbReference>
<evidence type="ECO:0000256" key="1">
    <source>
        <dbReference type="ARBA" id="ARBA00007806"/>
    </source>
</evidence>
<dbReference type="PANTHER" id="PTHR22762:SF165">
    <property type="entry name" value="PUTATIVE (AFU_ORTHOLOGUE AFUA_1G06560)-RELATED"/>
    <property type="match status" value="1"/>
</dbReference>
<dbReference type="CDD" id="cd06599">
    <property type="entry name" value="GH31_glycosidase_Aec37"/>
    <property type="match status" value="1"/>
</dbReference>
<evidence type="ECO:0000313" key="6">
    <source>
        <dbReference type="EMBL" id="SLM13520.1"/>
    </source>
</evidence>
<evidence type="ECO:0000259" key="5">
    <source>
        <dbReference type="Pfam" id="PF21365"/>
    </source>
</evidence>
<dbReference type="SUPFAM" id="SSF74650">
    <property type="entry name" value="Galactose mutarotase-like"/>
    <property type="match status" value="1"/>
</dbReference>
<feature type="domain" description="Glycosyl hydrolase family 31 C-terminal" evidence="5">
    <location>
        <begin position="590"/>
        <end position="675"/>
    </location>
</feature>
<dbReference type="GO" id="GO:0005975">
    <property type="term" value="P:carbohydrate metabolic process"/>
    <property type="evidence" value="ECO:0007669"/>
    <property type="project" value="InterPro"/>
</dbReference>
<accession>A0A3P3XJX5</accession>
<dbReference type="Gene3D" id="2.60.40.1760">
    <property type="entry name" value="glycosyl hydrolase (family 31)"/>
    <property type="match status" value="1"/>
</dbReference>
<dbReference type="InterPro" id="IPR017853">
    <property type="entry name" value="GH"/>
</dbReference>
<dbReference type="InterPro" id="IPR025887">
    <property type="entry name" value="Glyco_hydro_31_N_dom"/>
</dbReference>
<dbReference type="InterPro" id="IPR048395">
    <property type="entry name" value="Glyco_hydro_31_C"/>
</dbReference>
<evidence type="ECO:0000256" key="2">
    <source>
        <dbReference type="RuleBase" id="RU361185"/>
    </source>
</evidence>
<feature type="domain" description="Glycoside hydrolase family 31 TIM barrel" evidence="3">
    <location>
        <begin position="264"/>
        <end position="579"/>
    </location>
</feature>
<reference evidence="6" key="1">
    <citation type="submission" date="2017-02" db="EMBL/GenBank/DDBJ databases">
        <authorList>
            <person name="Regsiter A."/>
            <person name="William W."/>
        </authorList>
    </citation>
    <scope>NUCLEOTIDE SEQUENCE</scope>
    <source>
        <strain evidence="6">Bib</strain>
    </source>
</reference>
<feature type="domain" description="Glycoside hydrolase family 31 N-terminal" evidence="4">
    <location>
        <begin position="144"/>
        <end position="213"/>
    </location>
</feature>
<name>A0A3P3XJX5_9SPIR</name>
<dbReference type="Pfam" id="PF13802">
    <property type="entry name" value="Gal_mutarotas_2"/>
    <property type="match status" value="1"/>
</dbReference>
<dbReference type="SUPFAM" id="SSF51011">
    <property type="entry name" value="Glycosyl hydrolase domain"/>
    <property type="match status" value="1"/>
</dbReference>
<dbReference type="GO" id="GO:0004553">
    <property type="term" value="F:hydrolase activity, hydrolyzing O-glycosyl compounds"/>
    <property type="evidence" value="ECO:0007669"/>
    <property type="project" value="InterPro"/>
</dbReference>
<organism evidence="6">
    <name type="scientific">uncultured spirochete</name>
    <dbReference type="NCBI Taxonomy" id="156406"/>
    <lineage>
        <taxon>Bacteria</taxon>
        <taxon>Pseudomonadati</taxon>
        <taxon>Spirochaetota</taxon>
        <taxon>Spirochaetia</taxon>
        <taxon>Spirochaetales</taxon>
        <taxon>environmental samples</taxon>
    </lineage>
</organism>
<dbReference type="AlphaFoldDB" id="A0A3P3XJX5"/>
<dbReference type="Gene3D" id="3.20.20.80">
    <property type="entry name" value="Glycosidases"/>
    <property type="match status" value="1"/>
</dbReference>
<keyword evidence="2" id="KW-0326">Glycosidase</keyword>
<evidence type="ECO:0000259" key="4">
    <source>
        <dbReference type="Pfam" id="PF13802"/>
    </source>
</evidence>
<keyword evidence="2 6" id="KW-0378">Hydrolase</keyword>
<dbReference type="Pfam" id="PF01055">
    <property type="entry name" value="Glyco_hydro_31_2nd"/>
    <property type="match status" value="1"/>
</dbReference>
<evidence type="ECO:0000259" key="3">
    <source>
        <dbReference type="Pfam" id="PF01055"/>
    </source>
</evidence>
<dbReference type="PANTHER" id="PTHR22762">
    <property type="entry name" value="ALPHA-GLUCOSIDASE"/>
    <property type="match status" value="1"/>
</dbReference>
<sequence>MKLEIKHLSKLSIRNSKAEIYGENGALFITPFSNFFHIEYKIGFSRDLTSEADQNLASEFDVPTINCCNFESIKELEDRFVFVQNDARLEVLKETAVVSVYWKNNLAFGGTIGNSDTVLPKFPLRIRYESQKAEHQGIGEEWPAQFNFRSEPDDIFFGLGEKTGKLNKAYRRFKMFNRDALGYEPEYSDPLYISIPFYFQESRRHSTIAGVYFPSEAVEEIDFLVESNFYTAVSMAKGPYAYIVFVGDTYKEILAHYLTLVGTPALPPKFAFGFFGSSMSYAEPKDAQQKILEYFQKVEEYGIPCEGMYLSSGYIKAENGRRYTFLWNTAKFPNPKEFIQSIRERGYRLCCNVKPGFLLDHPWYEALKTKGYFIKNTLGEAAVEYYWGNYASLIDFSKEEAYNWWKEQIKKAFLELGILGIWNDNNEFELEDDEIQMTKTLPVLMSKASYEASQEVFSGKRPWVISRSGFTGIQKFSSTWTGDNVSDEKSMIMNIPMGFNLGLSGLFFYGHDIGGFYGPRPGKDLLLRWCQSAVFQPRFIMHSWNPDGIPTEPWLYPEILDAIRGLIRLRYKFLPYIYSSAIRSVLESVPLEIPLWLEFFSDDSLDVDSANHLVGDALLVVPPQSVGEHTIDCRFPQGTMWLSSDLATWYWGGSTVQMQYPEQEPLFFFRAGSAIPFESRQSGPLEGYSDSVHVLIIPIPAELTQSTVFHVYEDDGLSEMQDGSYNCFEFVQHKLGDTSVQLSITMKSQAHNAPKPRTLVLSLPPGYGFYDSPAGASTNSECTMKLFSKGQTESVRIVKLPDSWSSALI</sequence>
<dbReference type="InterPro" id="IPR011013">
    <property type="entry name" value="Gal_mutarotase_sf_dom"/>
</dbReference>
<dbReference type="SUPFAM" id="SSF51445">
    <property type="entry name" value="(Trans)glycosidases"/>
    <property type="match status" value="1"/>
</dbReference>
<dbReference type="Pfam" id="PF21365">
    <property type="entry name" value="Glyco_hydro_31_3rd"/>
    <property type="match status" value="1"/>
</dbReference>
<protein>
    <submittedName>
        <fullName evidence="6">Glycoside hydrolase family 31</fullName>
    </submittedName>
</protein>
<proteinExistence type="inferred from homology"/>
<gene>
    <name evidence="6" type="ORF">SPIROBIBN47_290092</name>
</gene>
<dbReference type="CDD" id="cd14752">
    <property type="entry name" value="GH31_N"/>
    <property type="match status" value="1"/>
</dbReference>
<comment type="similarity">
    <text evidence="1 2">Belongs to the glycosyl hydrolase 31 family.</text>
</comment>
<dbReference type="InterPro" id="IPR000322">
    <property type="entry name" value="Glyco_hydro_31_TIM"/>
</dbReference>